<feature type="region of interest" description="Disordered" evidence="1">
    <location>
        <begin position="33"/>
        <end position="58"/>
    </location>
</feature>
<dbReference type="AlphaFoldDB" id="A0A6A0ACT7"/>
<proteinExistence type="predicted"/>
<protein>
    <submittedName>
        <fullName evidence="2">Uncharacterized protein</fullName>
    </submittedName>
</protein>
<name>A0A6A0ACT7_HAELA</name>
<comment type="caution">
    <text evidence="2">The sequence shown here is derived from an EMBL/GenBank/DDBJ whole genome shotgun (WGS) entry which is preliminary data.</text>
</comment>
<evidence type="ECO:0000313" key="2">
    <source>
        <dbReference type="EMBL" id="GFH30382.1"/>
    </source>
</evidence>
<dbReference type="EMBL" id="BLLF01004868">
    <property type="protein sequence ID" value="GFH30382.1"/>
    <property type="molecule type" value="Genomic_DNA"/>
</dbReference>
<feature type="non-terminal residue" evidence="2">
    <location>
        <position position="58"/>
    </location>
</feature>
<organism evidence="2 3">
    <name type="scientific">Haematococcus lacustris</name>
    <name type="common">Green alga</name>
    <name type="synonym">Haematococcus pluvialis</name>
    <dbReference type="NCBI Taxonomy" id="44745"/>
    <lineage>
        <taxon>Eukaryota</taxon>
        <taxon>Viridiplantae</taxon>
        <taxon>Chlorophyta</taxon>
        <taxon>core chlorophytes</taxon>
        <taxon>Chlorophyceae</taxon>
        <taxon>CS clade</taxon>
        <taxon>Chlamydomonadales</taxon>
        <taxon>Haematococcaceae</taxon>
        <taxon>Haematococcus</taxon>
    </lineage>
</organism>
<keyword evidence="3" id="KW-1185">Reference proteome</keyword>
<evidence type="ECO:0000313" key="3">
    <source>
        <dbReference type="Proteomes" id="UP000485058"/>
    </source>
</evidence>
<feature type="non-terminal residue" evidence="2">
    <location>
        <position position="1"/>
    </location>
</feature>
<dbReference type="Proteomes" id="UP000485058">
    <property type="component" value="Unassembled WGS sequence"/>
</dbReference>
<sequence>MAQWWRAPEQFRPAGSPAASQLGLAKQLVAGPWSSIAPQQPPPTSAQPSHTSGPTITC</sequence>
<accession>A0A6A0ACT7</accession>
<gene>
    <name evidence="2" type="ORF">HaLaN_29229</name>
</gene>
<evidence type="ECO:0000256" key="1">
    <source>
        <dbReference type="SAM" id="MobiDB-lite"/>
    </source>
</evidence>
<reference evidence="2 3" key="1">
    <citation type="submission" date="2020-02" db="EMBL/GenBank/DDBJ databases">
        <title>Draft genome sequence of Haematococcus lacustris strain NIES-144.</title>
        <authorList>
            <person name="Morimoto D."/>
            <person name="Nakagawa S."/>
            <person name="Yoshida T."/>
            <person name="Sawayama S."/>
        </authorList>
    </citation>
    <scope>NUCLEOTIDE SEQUENCE [LARGE SCALE GENOMIC DNA]</scope>
    <source>
        <strain evidence="2 3">NIES-144</strain>
    </source>
</reference>